<dbReference type="CDD" id="cd09859">
    <property type="entry name" value="PIN_53EXO"/>
    <property type="match status" value="1"/>
</dbReference>
<dbReference type="Gene3D" id="1.10.150.20">
    <property type="entry name" value="5' to 3' exonuclease, C-terminal subdomain"/>
    <property type="match status" value="1"/>
</dbReference>
<dbReference type="GO" id="GO:0008409">
    <property type="term" value="F:5'-3' exonuclease activity"/>
    <property type="evidence" value="ECO:0007669"/>
    <property type="project" value="InterPro"/>
</dbReference>
<evidence type="ECO:0000313" key="4">
    <source>
        <dbReference type="EMBL" id="TDH67424.1"/>
    </source>
</evidence>
<dbReference type="EMBL" id="SHOA02000014">
    <property type="protein sequence ID" value="TDH67424.1"/>
    <property type="molecule type" value="Genomic_DNA"/>
</dbReference>
<protein>
    <recommendedName>
        <fullName evidence="3">5'-3' exonuclease domain-containing protein</fullName>
    </recommendedName>
</protein>
<accession>A0A976ID89</accession>
<evidence type="ECO:0000256" key="2">
    <source>
        <dbReference type="ARBA" id="ARBA00022801"/>
    </source>
</evidence>
<dbReference type="KEGG" id="blac:94350059"/>
<dbReference type="GO" id="GO:0033567">
    <property type="term" value="P:DNA replication, Okazaki fragment processing"/>
    <property type="evidence" value="ECO:0007669"/>
    <property type="project" value="InterPro"/>
</dbReference>
<dbReference type="PANTHER" id="PTHR42646:SF2">
    <property type="entry name" value="5'-3' EXONUCLEASE FAMILY PROTEIN"/>
    <property type="match status" value="1"/>
</dbReference>
<dbReference type="GeneID" id="94350059"/>
<dbReference type="PANTHER" id="PTHR42646">
    <property type="entry name" value="FLAP ENDONUCLEASE XNI"/>
    <property type="match status" value="1"/>
</dbReference>
<dbReference type="GO" id="GO:0003677">
    <property type="term" value="F:DNA binding"/>
    <property type="evidence" value="ECO:0007669"/>
    <property type="project" value="InterPro"/>
</dbReference>
<dbReference type="OrthoDB" id="275278at2759"/>
<dbReference type="Pfam" id="PF02739">
    <property type="entry name" value="5_3_exonuc_N"/>
    <property type="match status" value="1"/>
</dbReference>
<keyword evidence="1" id="KW-0540">Nuclease</keyword>
<gene>
    <name evidence="4" type="ORF">CCR75_006318</name>
</gene>
<dbReference type="Gene3D" id="3.40.50.1010">
    <property type="entry name" value="5'-nuclease"/>
    <property type="match status" value="1"/>
</dbReference>
<dbReference type="GO" id="GO:0017108">
    <property type="term" value="F:5'-flap endonuclease activity"/>
    <property type="evidence" value="ECO:0007669"/>
    <property type="project" value="InterPro"/>
</dbReference>
<dbReference type="SMART" id="SM00475">
    <property type="entry name" value="53EXOc"/>
    <property type="match status" value="1"/>
</dbReference>
<dbReference type="Pfam" id="PF01367">
    <property type="entry name" value="5_3_exonuc"/>
    <property type="match status" value="1"/>
</dbReference>
<keyword evidence="2" id="KW-0378">Hydrolase</keyword>
<dbReference type="Proteomes" id="UP000294530">
    <property type="component" value="Unassembled WGS sequence"/>
</dbReference>
<evidence type="ECO:0000256" key="1">
    <source>
        <dbReference type="ARBA" id="ARBA00022722"/>
    </source>
</evidence>
<evidence type="ECO:0000313" key="5">
    <source>
        <dbReference type="Proteomes" id="UP000294530"/>
    </source>
</evidence>
<reference evidence="4 5" key="1">
    <citation type="journal article" date="2021" name="Genome Biol.">
        <title>AFLAP: assembly-free linkage analysis pipeline using k-mers from genome sequencing data.</title>
        <authorList>
            <person name="Fletcher K."/>
            <person name="Zhang L."/>
            <person name="Gil J."/>
            <person name="Han R."/>
            <person name="Cavanaugh K."/>
            <person name="Michelmore R."/>
        </authorList>
    </citation>
    <scope>NUCLEOTIDE SEQUENCE [LARGE SCALE GENOMIC DNA]</scope>
    <source>
        <strain evidence="4 5">SF5</strain>
    </source>
</reference>
<dbReference type="InterPro" id="IPR038969">
    <property type="entry name" value="FEN"/>
</dbReference>
<organism evidence="4 5">
    <name type="scientific">Bremia lactucae</name>
    <name type="common">Lettuce downy mildew</name>
    <dbReference type="NCBI Taxonomy" id="4779"/>
    <lineage>
        <taxon>Eukaryota</taxon>
        <taxon>Sar</taxon>
        <taxon>Stramenopiles</taxon>
        <taxon>Oomycota</taxon>
        <taxon>Peronosporomycetes</taxon>
        <taxon>Peronosporales</taxon>
        <taxon>Peronosporaceae</taxon>
        <taxon>Bremia</taxon>
    </lineage>
</organism>
<dbReference type="InterPro" id="IPR020046">
    <property type="entry name" value="5-3_exonucl_a-hlix_arch_N"/>
</dbReference>
<dbReference type="SUPFAM" id="SSF47807">
    <property type="entry name" value="5' to 3' exonuclease, C-terminal subdomain"/>
    <property type="match status" value="1"/>
</dbReference>
<feature type="domain" description="5'-3' exonuclease" evidence="3">
    <location>
        <begin position="29"/>
        <end position="305"/>
    </location>
</feature>
<dbReference type="SUPFAM" id="SSF88723">
    <property type="entry name" value="PIN domain-like"/>
    <property type="match status" value="1"/>
</dbReference>
<dbReference type="InterPro" id="IPR002421">
    <property type="entry name" value="5-3_exonuclease"/>
</dbReference>
<name>A0A976ID89_BRELC</name>
<keyword evidence="5" id="KW-1185">Reference proteome</keyword>
<dbReference type="RefSeq" id="XP_067816923.1">
    <property type="nucleotide sequence ID" value="XM_067964388.1"/>
</dbReference>
<dbReference type="InterPro" id="IPR029060">
    <property type="entry name" value="PIN-like_dom_sf"/>
</dbReference>
<dbReference type="InterPro" id="IPR036279">
    <property type="entry name" value="5-3_exonuclease_C_sf"/>
</dbReference>
<comment type="caution">
    <text evidence="4">The sequence shown here is derived from an EMBL/GenBank/DDBJ whole genome shotgun (WGS) entry which is preliminary data.</text>
</comment>
<dbReference type="InterPro" id="IPR020045">
    <property type="entry name" value="DNA_polI_H3TH"/>
</dbReference>
<proteinExistence type="predicted"/>
<evidence type="ECO:0000259" key="3">
    <source>
        <dbReference type="SMART" id="SM00475"/>
    </source>
</evidence>
<sequence length="308" mass="34431">MMKSAQRVAGKRLIATAAAMISEAHASRGKGLLVDGNNALYHFYNPLSTIEHDGIKTGAADGLLVLLQRLDKTHRPDHISVVFDTRLQSTARKVLQPTYKMDRAPTPRSLVPQFAYAKKILSAASINCIELPGVEADDIIATYAAQYTAAGFDVLVVSNDNDFLQLVHDGVTEEADLDTSTDRTIEVPATIVEIYQPSKRRYIRERNLRGRFGLHPKLLPDFHSLCGHQWKRIPRVENMTDEVAAHLLTKYGGLYHLLRQLDTLDDLALSKTLKQCITSIESSYRIVKLVDNVSLTLTIDKFLRPQLN</sequence>
<dbReference type="AlphaFoldDB" id="A0A976ID89"/>